<dbReference type="AlphaFoldDB" id="A0A7G9Z7U9"/>
<protein>
    <submittedName>
        <fullName evidence="1">Uncharacterized protein</fullName>
    </submittedName>
</protein>
<organism evidence="1">
    <name type="scientific">Candidatus Methanophaga sp. ANME-1 ERB7</name>
    <dbReference type="NCBI Taxonomy" id="2759913"/>
    <lineage>
        <taxon>Archaea</taxon>
        <taxon>Methanobacteriati</taxon>
        <taxon>Methanobacteriota</taxon>
        <taxon>Stenosarchaea group</taxon>
        <taxon>Methanomicrobia</taxon>
        <taxon>Candidatus Methanophagales</taxon>
        <taxon>Candidatus Methanophagaceae</taxon>
        <taxon>Candidatus Methanophaga</taxon>
    </lineage>
</organism>
<proteinExistence type="predicted"/>
<evidence type="ECO:0000313" key="1">
    <source>
        <dbReference type="EMBL" id="QNO56333.1"/>
    </source>
</evidence>
<accession>A0A7G9Z7U9</accession>
<name>A0A7G9Z7U9_9EURY</name>
<reference evidence="1" key="1">
    <citation type="submission" date="2020-06" db="EMBL/GenBank/DDBJ databases">
        <title>Unique genomic features of the anaerobic methanotrophic archaea.</title>
        <authorList>
            <person name="Chadwick G.L."/>
            <person name="Skennerton C.T."/>
            <person name="Laso-Perez R."/>
            <person name="Leu A.O."/>
            <person name="Speth D.R."/>
            <person name="Yu H."/>
            <person name="Morgan-Lang C."/>
            <person name="Hatzenpichler R."/>
            <person name="Goudeau D."/>
            <person name="Malmstrom R."/>
            <person name="Brazelton W.J."/>
            <person name="Woyke T."/>
            <person name="Hallam S.J."/>
            <person name="Tyson G.W."/>
            <person name="Wegener G."/>
            <person name="Boetius A."/>
            <person name="Orphan V."/>
        </authorList>
    </citation>
    <scope>NUCLEOTIDE SEQUENCE</scope>
</reference>
<sequence>MGYGYILKIYDEDLYSVNCSEKGKSMLSEEKPISGIMRKLNREWGIPYMIRLCTALVFRN</sequence>
<dbReference type="EMBL" id="MT631653">
    <property type="protein sequence ID" value="QNO56333.1"/>
    <property type="molecule type" value="Genomic_DNA"/>
</dbReference>
<gene>
    <name evidence="1" type="ORF">CHKFHCLN_00007</name>
</gene>